<dbReference type="CDD" id="cd00755">
    <property type="entry name" value="YgdL_like"/>
    <property type="match status" value="1"/>
</dbReference>
<accession>A0A6P1M3G2</accession>
<keyword evidence="3" id="KW-1185">Reference proteome</keyword>
<dbReference type="EMBL" id="CP047593">
    <property type="protein sequence ID" value="QHI68642.1"/>
    <property type="molecule type" value="Genomic_DNA"/>
</dbReference>
<dbReference type="AlphaFoldDB" id="A0A6P1M3G2"/>
<dbReference type="RefSeq" id="WP_160627160.1">
    <property type="nucleotide sequence ID" value="NZ_CP047593.1"/>
</dbReference>
<dbReference type="GO" id="GO:0061504">
    <property type="term" value="P:cyclic threonylcarbamoyladenosine biosynthetic process"/>
    <property type="evidence" value="ECO:0007669"/>
    <property type="project" value="TreeGrafter"/>
</dbReference>
<dbReference type="KEGG" id="taer:GT409_04005"/>
<evidence type="ECO:0000313" key="2">
    <source>
        <dbReference type="EMBL" id="QHI68642.1"/>
    </source>
</evidence>
<evidence type="ECO:0000259" key="1">
    <source>
        <dbReference type="Pfam" id="PF00899"/>
    </source>
</evidence>
<dbReference type="SUPFAM" id="SSF69572">
    <property type="entry name" value="Activating enzymes of the ubiquitin-like proteins"/>
    <property type="match status" value="1"/>
</dbReference>
<proteinExistence type="predicted"/>
<evidence type="ECO:0000313" key="3">
    <source>
        <dbReference type="Proteomes" id="UP000464954"/>
    </source>
</evidence>
<name>A0A6P1M3G2_9BACT</name>
<dbReference type="Gene3D" id="3.40.50.720">
    <property type="entry name" value="NAD(P)-binding Rossmann-like Domain"/>
    <property type="match status" value="1"/>
</dbReference>
<organism evidence="2 3">
    <name type="scientific">Tichowtungia aerotolerans</name>
    <dbReference type="NCBI Taxonomy" id="2697043"/>
    <lineage>
        <taxon>Bacteria</taxon>
        <taxon>Pseudomonadati</taxon>
        <taxon>Kiritimatiellota</taxon>
        <taxon>Tichowtungiia</taxon>
        <taxon>Tichowtungiales</taxon>
        <taxon>Tichowtungiaceae</taxon>
        <taxon>Tichowtungia</taxon>
    </lineage>
</organism>
<dbReference type="InterPro" id="IPR045886">
    <property type="entry name" value="ThiF/MoeB/HesA"/>
</dbReference>
<dbReference type="InterPro" id="IPR000594">
    <property type="entry name" value="ThiF_NAD_FAD-bd"/>
</dbReference>
<protein>
    <submittedName>
        <fullName evidence="2">tRNA threonylcarbamoyladenosine dehydratase</fullName>
    </submittedName>
</protein>
<dbReference type="Pfam" id="PF00899">
    <property type="entry name" value="ThiF"/>
    <property type="match status" value="1"/>
</dbReference>
<dbReference type="GO" id="GO:0061503">
    <property type="term" value="F:tRNA threonylcarbamoyladenosine dehydratase"/>
    <property type="evidence" value="ECO:0007669"/>
    <property type="project" value="TreeGrafter"/>
</dbReference>
<reference evidence="2 3" key="1">
    <citation type="submission" date="2020-01" db="EMBL/GenBank/DDBJ databases">
        <title>Ponticoccus aerotolerans gen. nov., sp. nov., an anaerobic bacterium and proposal of Ponticoccusceae fam. nov., Ponticoccusles ord. nov. and Ponticoccuse classis nov. in the phylum Kiritimatiellaeota.</title>
        <authorList>
            <person name="Zhou L.Y."/>
            <person name="Du Z.J."/>
        </authorList>
    </citation>
    <scope>NUCLEOTIDE SEQUENCE [LARGE SCALE GENOMIC DNA]</scope>
    <source>
        <strain evidence="2 3">S-5007</strain>
    </source>
</reference>
<dbReference type="InterPro" id="IPR035985">
    <property type="entry name" value="Ubiquitin-activating_enz"/>
</dbReference>
<dbReference type="PANTHER" id="PTHR43267">
    <property type="entry name" value="TRNA THREONYLCARBAMOYLADENOSINE DEHYDRATASE"/>
    <property type="match status" value="1"/>
</dbReference>
<dbReference type="GO" id="GO:0008641">
    <property type="term" value="F:ubiquitin-like modifier activating enzyme activity"/>
    <property type="evidence" value="ECO:0007669"/>
    <property type="project" value="InterPro"/>
</dbReference>
<dbReference type="Proteomes" id="UP000464954">
    <property type="component" value="Chromosome"/>
</dbReference>
<dbReference type="PANTHER" id="PTHR43267:SF1">
    <property type="entry name" value="TRNA THREONYLCARBAMOYLADENOSINE DEHYDRATASE"/>
    <property type="match status" value="1"/>
</dbReference>
<feature type="domain" description="THIF-type NAD/FAD binding fold" evidence="1">
    <location>
        <begin position="9"/>
        <end position="160"/>
    </location>
</feature>
<gene>
    <name evidence="2" type="ORF">GT409_04005</name>
</gene>
<sequence length="246" mass="27212">MKFHRTKILIGDEALERLTGTHVILFGVGGVGSWCAEALIRSGLGKLTIVDNDVVCETNINRQMQATSKTIGQLKVEALKKRLLEIHPDAQIETKPIPYNRDTRESFDLSQYDYVIDAIDSLSHKVNLIASAMEAGTTLFSAMGAASKIDPTTIKVDSIWKSKGCRLARFVRKRLRKRGADGDCLCVYSPERFSLFGDASEPEEEDVDAWSETKAQTNGSMIHMTGTFGFHLAGLVVQDVVRMAME</sequence>